<evidence type="ECO:0000313" key="6">
    <source>
        <dbReference type="Proteomes" id="UP000053240"/>
    </source>
</evidence>
<keyword evidence="2" id="KW-0802">TPR repeat</keyword>
<dbReference type="SMART" id="SM00028">
    <property type="entry name" value="TPR"/>
    <property type="match status" value="6"/>
</dbReference>
<organism evidence="5 6">
    <name type="scientific">Papilio machaon</name>
    <name type="common">Old World swallowtail butterfly</name>
    <dbReference type="NCBI Taxonomy" id="76193"/>
    <lineage>
        <taxon>Eukaryota</taxon>
        <taxon>Metazoa</taxon>
        <taxon>Ecdysozoa</taxon>
        <taxon>Arthropoda</taxon>
        <taxon>Hexapoda</taxon>
        <taxon>Insecta</taxon>
        <taxon>Pterygota</taxon>
        <taxon>Neoptera</taxon>
        <taxon>Endopterygota</taxon>
        <taxon>Lepidoptera</taxon>
        <taxon>Glossata</taxon>
        <taxon>Ditrysia</taxon>
        <taxon>Papilionoidea</taxon>
        <taxon>Papilionidae</taxon>
        <taxon>Papilioninae</taxon>
        <taxon>Papilio</taxon>
    </lineage>
</organism>
<sequence>MCSELSDELQNKNGNRHIYAHFIKGLVLADAGRLQEAMDRFHSCIKLYSQDPEPLKQVARCLYRQDRFQLSYEAYLEADKLAKHPDAEIYCGLAECSWKVGEVARGVEWARAGVQAGGGERAGALLARLLLACDQLEPALQAYDQTIAANACGADTLAAAGALRLRAGDPRGAFQLLGAALAQQPGQHAAALALAAMLLQHGDASAALARLKAALTTHPTCVAAHSNLGLALLTRKKYIAGLTCLQRAVQWAPLSARAAHNLALALLICRRPASAFCRLANATALQPQHPHTVLLLAIALERLGDSRADAAYARALSLAPHDALVSVNVAARHGRAGRLQLAVEEASNTSQLLRDGNKADAHLASSLSVLMSLLENTGAQFEMLNAPVLENPAEDREDRNDVINDNLASDEMECKERRAGLVVLPPLIIGYDEFNIEETEEDETTNVKETAEEDQSNTSELVPEARRKAFDEDGSNKGYENYNTQYGKIKRN</sequence>
<name>A0A194QW45_PAPMA</name>
<dbReference type="EMBL" id="KQ461073">
    <property type="protein sequence ID" value="KPJ09529.1"/>
    <property type="molecule type" value="Genomic_DNA"/>
</dbReference>
<dbReference type="PANTHER" id="PTHR44186:SF1">
    <property type="entry name" value="BARDET-BIEDL SYNDROME 4 PROTEIN"/>
    <property type="match status" value="1"/>
</dbReference>
<dbReference type="GO" id="GO:0036064">
    <property type="term" value="C:ciliary basal body"/>
    <property type="evidence" value="ECO:0007669"/>
    <property type="project" value="TreeGrafter"/>
</dbReference>
<evidence type="ECO:0000313" key="5">
    <source>
        <dbReference type="EMBL" id="KPJ09529.1"/>
    </source>
</evidence>
<feature type="compositionally biased region" description="Basic and acidic residues" evidence="4">
    <location>
        <begin position="463"/>
        <end position="475"/>
    </location>
</feature>
<feature type="region of interest" description="Disordered" evidence="4">
    <location>
        <begin position="437"/>
        <end position="492"/>
    </location>
</feature>
<evidence type="ECO:0000256" key="3">
    <source>
        <dbReference type="ARBA" id="ARBA00023778"/>
    </source>
</evidence>
<gene>
    <name evidence="5" type="ORF">RR48_13163</name>
</gene>
<protein>
    <submittedName>
        <fullName evidence="5">Bardet-Biedl syndrome 4 protein</fullName>
    </submittedName>
</protein>
<evidence type="ECO:0000256" key="1">
    <source>
        <dbReference type="ARBA" id="ARBA00022737"/>
    </source>
</evidence>
<dbReference type="InterPro" id="IPR011990">
    <property type="entry name" value="TPR-like_helical_dom_sf"/>
</dbReference>
<dbReference type="InParanoid" id="A0A194QW45"/>
<proteinExistence type="inferred from homology"/>
<keyword evidence="6" id="KW-1185">Reference proteome</keyword>
<comment type="similarity">
    <text evidence="3">Belongs to the BBS4 family.</text>
</comment>
<dbReference type="STRING" id="76193.A0A194QW45"/>
<dbReference type="AlphaFoldDB" id="A0A194QW45"/>
<reference evidence="5 6" key="1">
    <citation type="journal article" date="2015" name="Nat. Commun.">
        <title>Outbred genome sequencing and CRISPR/Cas9 gene editing in butterflies.</title>
        <authorList>
            <person name="Li X."/>
            <person name="Fan D."/>
            <person name="Zhang W."/>
            <person name="Liu G."/>
            <person name="Zhang L."/>
            <person name="Zhao L."/>
            <person name="Fang X."/>
            <person name="Chen L."/>
            <person name="Dong Y."/>
            <person name="Chen Y."/>
            <person name="Ding Y."/>
            <person name="Zhao R."/>
            <person name="Feng M."/>
            <person name="Zhu Y."/>
            <person name="Feng Y."/>
            <person name="Jiang X."/>
            <person name="Zhu D."/>
            <person name="Xiang H."/>
            <person name="Feng X."/>
            <person name="Li S."/>
            <person name="Wang J."/>
            <person name="Zhang G."/>
            <person name="Kronforst M.R."/>
            <person name="Wang W."/>
        </authorList>
    </citation>
    <scope>NUCLEOTIDE SEQUENCE [LARGE SCALE GENOMIC DNA]</scope>
    <source>
        <strain evidence="5">Ya'a_city_454_Pm</strain>
        <tissue evidence="5">Whole body</tissue>
    </source>
</reference>
<keyword evidence="1" id="KW-0677">Repeat</keyword>
<dbReference type="Proteomes" id="UP000053240">
    <property type="component" value="Unassembled WGS sequence"/>
</dbReference>
<accession>A0A194QW45</accession>
<dbReference type="PANTHER" id="PTHR44186">
    <property type="match status" value="1"/>
</dbReference>
<dbReference type="GO" id="GO:0060271">
    <property type="term" value="P:cilium assembly"/>
    <property type="evidence" value="ECO:0007669"/>
    <property type="project" value="TreeGrafter"/>
</dbReference>
<dbReference type="Pfam" id="PF14559">
    <property type="entry name" value="TPR_19"/>
    <property type="match status" value="1"/>
</dbReference>
<evidence type="ECO:0000256" key="2">
    <source>
        <dbReference type="ARBA" id="ARBA00022803"/>
    </source>
</evidence>
<dbReference type="GO" id="GO:0061512">
    <property type="term" value="P:protein localization to cilium"/>
    <property type="evidence" value="ECO:0007669"/>
    <property type="project" value="TreeGrafter"/>
</dbReference>
<dbReference type="SUPFAM" id="SSF48452">
    <property type="entry name" value="TPR-like"/>
    <property type="match status" value="1"/>
</dbReference>
<dbReference type="InterPro" id="IPR019734">
    <property type="entry name" value="TPR_rpt"/>
</dbReference>
<dbReference type="Gene3D" id="1.25.40.10">
    <property type="entry name" value="Tetratricopeptide repeat domain"/>
    <property type="match status" value="2"/>
</dbReference>
<evidence type="ECO:0000256" key="4">
    <source>
        <dbReference type="SAM" id="MobiDB-lite"/>
    </source>
</evidence>